<evidence type="ECO:0000256" key="1">
    <source>
        <dbReference type="ARBA" id="ARBA00006174"/>
    </source>
</evidence>
<dbReference type="GO" id="GO:0016829">
    <property type="term" value="F:lyase activity"/>
    <property type="evidence" value="ECO:0007669"/>
    <property type="project" value="InterPro"/>
</dbReference>
<dbReference type="Pfam" id="PF03972">
    <property type="entry name" value="MmgE_PrpD_N"/>
    <property type="match status" value="1"/>
</dbReference>
<protein>
    <submittedName>
        <fullName evidence="4">MmgE/PrpD family protein</fullName>
    </submittedName>
</protein>
<dbReference type="PANTHER" id="PTHR16943">
    <property type="entry name" value="2-METHYLCITRATE DEHYDRATASE-RELATED"/>
    <property type="match status" value="1"/>
</dbReference>
<organism evidence="4 5">
    <name type="scientific">Brenneria corticis</name>
    <dbReference type="NCBI Taxonomy" id="2173106"/>
    <lineage>
        <taxon>Bacteria</taxon>
        <taxon>Pseudomonadati</taxon>
        <taxon>Pseudomonadota</taxon>
        <taxon>Gammaproteobacteria</taxon>
        <taxon>Enterobacterales</taxon>
        <taxon>Pectobacteriaceae</taxon>
        <taxon>Brenneria</taxon>
    </lineage>
</organism>
<comment type="caution">
    <text evidence="4">The sequence shown here is derived from an EMBL/GenBank/DDBJ whole genome shotgun (WGS) entry which is preliminary data.</text>
</comment>
<dbReference type="Gene3D" id="3.30.1330.120">
    <property type="entry name" value="2-methylcitrate dehydratase PrpD"/>
    <property type="match status" value="1"/>
</dbReference>
<dbReference type="SUPFAM" id="SSF103378">
    <property type="entry name" value="2-methylcitrate dehydratase PrpD"/>
    <property type="match status" value="1"/>
</dbReference>
<dbReference type="InterPro" id="IPR005656">
    <property type="entry name" value="MmgE_PrpD"/>
</dbReference>
<dbReference type="PANTHER" id="PTHR16943:SF8">
    <property type="entry name" value="2-METHYLCITRATE DEHYDRATASE"/>
    <property type="match status" value="1"/>
</dbReference>
<evidence type="ECO:0000313" key="4">
    <source>
        <dbReference type="EMBL" id="PWC14657.1"/>
    </source>
</evidence>
<dbReference type="RefSeq" id="WP_136166759.1">
    <property type="nucleotide sequence ID" value="NZ_KZ819080.1"/>
</dbReference>
<evidence type="ECO:0000313" key="5">
    <source>
        <dbReference type="Proteomes" id="UP000296159"/>
    </source>
</evidence>
<evidence type="ECO:0000259" key="2">
    <source>
        <dbReference type="Pfam" id="PF03972"/>
    </source>
</evidence>
<gene>
    <name evidence="4" type="ORF">DDT56_12470</name>
</gene>
<dbReference type="Pfam" id="PF19305">
    <property type="entry name" value="MmgE_PrpD_C"/>
    <property type="match status" value="1"/>
</dbReference>
<proteinExistence type="inferred from homology"/>
<accession>A0A2U1TZ18</accession>
<feature type="domain" description="MmgE/PrpD N-terminal" evidence="2">
    <location>
        <begin position="6"/>
        <end position="242"/>
    </location>
</feature>
<feature type="domain" description="MmgE/PrpD C-terminal" evidence="3">
    <location>
        <begin position="272"/>
        <end position="432"/>
    </location>
</feature>
<sequence length="441" mass="47688">MTIARQFARNLLEFSRRTFPADALTHARTAIIDTLGVTLAGGVQDGAQKLRAVIVPTAAAGKSRVFGTDLHLNALDAALLNGTSAHLLDFDDSNSWLHGHISVAVLPALLALADERQSSGAEILRAYLTGYETAARMGKTVSPFQYRHGWHPTTSVGIFAAVAACAVLLELSEEQTAAALSISASLASGIKSNFGSQTKSLAVGHANRSALMATLLARQEYSAGLTAFEHHHGYFNVYNRGPENYDAAPLTEAWDAPSHILDRVKGNNFKYFPCCYAILSPLDALLTLREQSALPAERIARIQIAVHPIRFPHINTPRPETPLAGKFSLHYCIARAWLNGRLTLDDFIDAAAFNDPATNALMAKVELSCHDESITHSAQVTLITEDGRRLSHYVAGARGSSADNPLPDGLIEQKFLDCAGQAMPPEAAQALYQRLLQDDFR</sequence>
<dbReference type="InterPro" id="IPR036148">
    <property type="entry name" value="MmgE/PrpD_sf"/>
</dbReference>
<dbReference type="Gene3D" id="1.10.4100.10">
    <property type="entry name" value="2-methylcitrate dehydratase PrpD"/>
    <property type="match status" value="1"/>
</dbReference>
<dbReference type="InterPro" id="IPR042188">
    <property type="entry name" value="MmgE/PrpD_sf_2"/>
</dbReference>
<reference evidence="4 5" key="1">
    <citation type="submission" date="2018-04" db="EMBL/GenBank/DDBJ databases">
        <title>Brenneria corticis sp.nov.</title>
        <authorList>
            <person name="Li Y."/>
        </authorList>
    </citation>
    <scope>NUCLEOTIDE SEQUENCE [LARGE SCALE GENOMIC DNA]</scope>
    <source>
        <strain evidence="4 5">CFCC 11842</strain>
    </source>
</reference>
<dbReference type="EMBL" id="QDKH01000013">
    <property type="protein sequence ID" value="PWC14657.1"/>
    <property type="molecule type" value="Genomic_DNA"/>
</dbReference>
<dbReference type="Proteomes" id="UP000296159">
    <property type="component" value="Unassembled WGS sequence"/>
</dbReference>
<dbReference type="AlphaFoldDB" id="A0A2U1TZ18"/>
<comment type="similarity">
    <text evidence="1">Belongs to the PrpD family.</text>
</comment>
<keyword evidence="5" id="KW-1185">Reference proteome</keyword>
<evidence type="ECO:0000259" key="3">
    <source>
        <dbReference type="Pfam" id="PF19305"/>
    </source>
</evidence>
<dbReference type="InterPro" id="IPR045336">
    <property type="entry name" value="MmgE_PrpD_N"/>
</dbReference>
<dbReference type="InterPro" id="IPR042183">
    <property type="entry name" value="MmgE/PrpD_sf_1"/>
</dbReference>
<dbReference type="InterPro" id="IPR045337">
    <property type="entry name" value="MmgE_PrpD_C"/>
</dbReference>
<name>A0A2U1TZ18_9GAMM</name>